<dbReference type="Proteomes" id="UP000746751">
    <property type="component" value="Unassembled WGS sequence"/>
</dbReference>
<evidence type="ECO:0008006" key="4">
    <source>
        <dbReference type="Google" id="ProtNLM"/>
    </source>
</evidence>
<keyword evidence="1" id="KW-1133">Transmembrane helix</keyword>
<name>A0A921LQE6_9ACTN</name>
<keyword evidence="1" id="KW-0472">Membrane</keyword>
<accession>A0A921LQE6</accession>
<evidence type="ECO:0000256" key="1">
    <source>
        <dbReference type="SAM" id="Phobius"/>
    </source>
</evidence>
<feature type="transmembrane region" description="Helical" evidence="1">
    <location>
        <begin position="65"/>
        <end position="85"/>
    </location>
</feature>
<evidence type="ECO:0000313" key="2">
    <source>
        <dbReference type="EMBL" id="HJG29920.1"/>
    </source>
</evidence>
<feature type="transmembrane region" description="Helical" evidence="1">
    <location>
        <begin position="127"/>
        <end position="148"/>
    </location>
</feature>
<proteinExistence type="predicted"/>
<feature type="transmembrane region" description="Helical" evidence="1">
    <location>
        <begin position="34"/>
        <end position="53"/>
    </location>
</feature>
<feature type="transmembrane region" description="Helical" evidence="1">
    <location>
        <begin position="359"/>
        <end position="376"/>
    </location>
</feature>
<dbReference type="AlphaFoldDB" id="A0A921LQE6"/>
<protein>
    <recommendedName>
        <fullName evidence="4">O-antigen ligase domain-containing protein</fullName>
    </recommendedName>
</protein>
<feature type="transmembrane region" description="Helical" evidence="1">
    <location>
        <begin position="91"/>
        <end position="115"/>
    </location>
</feature>
<feature type="transmembrane region" description="Helical" evidence="1">
    <location>
        <begin position="193"/>
        <end position="223"/>
    </location>
</feature>
<gene>
    <name evidence="2" type="ORF">K8U80_00825</name>
</gene>
<reference evidence="2" key="2">
    <citation type="submission" date="2021-09" db="EMBL/GenBank/DDBJ databases">
        <authorList>
            <person name="Gilroy R."/>
        </authorList>
    </citation>
    <scope>NUCLEOTIDE SEQUENCE</scope>
    <source>
        <strain evidence="2">ChiGjej2B2-7701</strain>
    </source>
</reference>
<comment type="caution">
    <text evidence="2">The sequence shown here is derived from an EMBL/GenBank/DDBJ whole genome shotgun (WGS) entry which is preliminary data.</text>
</comment>
<feature type="transmembrane region" description="Helical" evidence="1">
    <location>
        <begin position="235"/>
        <end position="252"/>
    </location>
</feature>
<reference evidence="2" key="1">
    <citation type="journal article" date="2021" name="PeerJ">
        <title>Extensive microbial diversity within the chicken gut microbiome revealed by metagenomics and culture.</title>
        <authorList>
            <person name="Gilroy R."/>
            <person name="Ravi A."/>
            <person name="Getino M."/>
            <person name="Pursley I."/>
            <person name="Horton D.L."/>
            <person name="Alikhan N.F."/>
            <person name="Baker D."/>
            <person name="Gharbi K."/>
            <person name="Hall N."/>
            <person name="Watson M."/>
            <person name="Adriaenssens E.M."/>
            <person name="Foster-Nyarko E."/>
            <person name="Jarju S."/>
            <person name="Secka A."/>
            <person name="Antonio M."/>
            <person name="Oren A."/>
            <person name="Chaudhuri R.R."/>
            <person name="La Ragione R."/>
            <person name="Hildebrand F."/>
            <person name="Pallen M.J."/>
        </authorList>
    </citation>
    <scope>NUCLEOTIDE SEQUENCE</scope>
    <source>
        <strain evidence="2">ChiGjej2B2-7701</strain>
    </source>
</reference>
<dbReference type="EMBL" id="DYVF01000007">
    <property type="protein sequence ID" value="HJG29920.1"/>
    <property type="molecule type" value="Genomic_DNA"/>
</dbReference>
<keyword evidence="1" id="KW-0812">Transmembrane</keyword>
<organism evidence="2 3">
    <name type="scientific">Collinsella ihumii</name>
    <dbReference type="NCBI Taxonomy" id="1720204"/>
    <lineage>
        <taxon>Bacteria</taxon>
        <taxon>Bacillati</taxon>
        <taxon>Actinomycetota</taxon>
        <taxon>Coriobacteriia</taxon>
        <taxon>Coriobacteriales</taxon>
        <taxon>Coriobacteriaceae</taxon>
        <taxon>Collinsella</taxon>
    </lineage>
</organism>
<feature type="transmembrane region" description="Helical" evidence="1">
    <location>
        <begin position="9"/>
        <end position="28"/>
    </location>
</feature>
<sequence>MLTGDRTPFLSEIVIVLLFVGLLCAPMLDTAYGGVFSYADEVIAILLVLWALLSRCGEKVGIHERRGLAALGLLCILGLVGNLAFGYQDSAFAIAVDLFTCIKIFVAYFAARVVLRGKGRCLKAFQVVGRAFLAVAACGLLLHVAGIVQLGSGRVTFGIPCYQFIFSHPTNLAAYCVGFSALMFSGDKPKTGWLAVACLILVSTQRAKAVAMAFVILFFVFYGAAKRDDRRPSKLVFVFLGAGAVFFGADQIQEYFLTSTAARSLLMQDGLAIAGKLFPLGSGFATFGTYMSGEYYSPLYFEYGLNTVWGLWPSNPTFVSDSFWPAILAQFGFIGLVALVYLLVESGKSIAGDAGTKEIRFASFGTIPIYLLILSTSDASFFNFYGPFYALTIAAIVSHDKHEEHLKSMSTGNSSARIGNRGDK</sequence>
<feature type="transmembrane region" description="Helical" evidence="1">
    <location>
        <begin position="323"/>
        <end position="344"/>
    </location>
</feature>
<evidence type="ECO:0000313" key="3">
    <source>
        <dbReference type="Proteomes" id="UP000746751"/>
    </source>
</evidence>